<evidence type="ECO:0000259" key="4">
    <source>
        <dbReference type="PROSITE" id="PS50887"/>
    </source>
</evidence>
<dbReference type="PROSITE" id="PS50887">
    <property type="entry name" value="GGDEF"/>
    <property type="match status" value="1"/>
</dbReference>
<dbReference type="Gene3D" id="3.30.450.40">
    <property type="match status" value="1"/>
</dbReference>
<keyword evidence="6" id="KW-1185">Reference proteome</keyword>
<protein>
    <submittedName>
        <fullName evidence="5">EAL domain-containing protein</fullName>
    </submittedName>
</protein>
<dbReference type="SMART" id="SM00304">
    <property type="entry name" value="HAMP"/>
    <property type="match status" value="1"/>
</dbReference>
<dbReference type="CDD" id="cd01948">
    <property type="entry name" value="EAL"/>
    <property type="match status" value="1"/>
</dbReference>
<keyword evidence="1" id="KW-0472">Membrane</keyword>
<dbReference type="InterPro" id="IPR000160">
    <property type="entry name" value="GGDEF_dom"/>
</dbReference>
<dbReference type="InterPro" id="IPR003660">
    <property type="entry name" value="HAMP_dom"/>
</dbReference>
<evidence type="ECO:0000259" key="3">
    <source>
        <dbReference type="PROSITE" id="PS50885"/>
    </source>
</evidence>
<dbReference type="CDD" id="cd01949">
    <property type="entry name" value="GGDEF"/>
    <property type="match status" value="1"/>
</dbReference>
<dbReference type="Proteomes" id="UP000776983">
    <property type="component" value="Unassembled WGS sequence"/>
</dbReference>
<dbReference type="InterPro" id="IPR052155">
    <property type="entry name" value="Biofilm_reg_signaling"/>
</dbReference>
<dbReference type="Pfam" id="PF00672">
    <property type="entry name" value="HAMP"/>
    <property type="match status" value="1"/>
</dbReference>
<evidence type="ECO:0000259" key="2">
    <source>
        <dbReference type="PROSITE" id="PS50883"/>
    </source>
</evidence>
<comment type="caution">
    <text evidence="5">The sequence shown here is derived from an EMBL/GenBank/DDBJ whole genome shotgun (WGS) entry which is preliminary data.</text>
</comment>
<dbReference type="NCBIfam" id="TIGR00254">
    <property type="entry name" value="GGDEF"/>
    <property type="match status" value="1"/>
</dbReference>
<dbReference type="Pfam" id="PF00563">
    <property type="entry name" value="EAL"/>
    <property type="match status" value="1"/>
</dbReference>
<organism evidence="5 6">
    <name type="scientific">Mesopusillimonas faecipullorum</name>
    <dbReference type="NCBI Taxonomy" id="2755040"/>
    <lineage>
        <taxon>Bacteria</taxon>
        <taxon>Pseudomonadati</taxon>
        <taxon>Pseudomonadota</taxon>
        <taxon>Betaproteobacteria</taxon>
        <taxon>Burkholderiales</taxon>
        <taxon>Alcaligenaceae</taxon>
        <taxon>Mesopusillimonas</taxon>
    </lineage>
</organism>
<dbReference type="CDD" id="cd06225">
    <property type="entry name" value="HAMP"/>
    <property type="match status" value="1"/>
</dbReference>
<keyword evidence="1" id="KW-0812">Transmembrane</keyword>
<dbReference type="EMBL" id="JACDXW010000006">
    <property type="protein sequence ID" value="MCB5364501.1"/>
    <property type="molecule type" value="Genomic_DNA"/>
</dbReference>
<dbReference type="InterPro" id="IPR029016">
    <property type="entry name" value="GAF-like_dom_sf"/>
</dbReference>
<dbReference type="PANTHER" id="PTHR44757">
    <property type="entry name" value="DIGUANYLATE CYCLASE DGCP"/>
    <property type="match status" value="1"/>
</dbReference>
<keyword evidence="1" id="KW-1133">Transmembrane helix</keyword>
<dbReference type="InterPro" id="IPR003018">
    <property type="entry name" value="GAF"/>
</dbReference>
<feature type="transmembrane region" description="Helical" evidence="1">
    <location>
        <begin position="265"/>
        <end position="288"/>
    </location>
</feature>
<dbReference type="SMART" id="SM00052">
    <property type="entry name" value="EAL"/>
    <property type="match status" value="1"/>
</dbReference>
<proteinExistence type="predicted"/>
<dbReference type="RefSeq" id="WP_226954917.1">
    <property type="nucleotide sequence ID" value="NZ_JACDXW010000006.1"/>
</dbReference>
<dbReference type="PROSITE" id="PS50885">
    <property type="entry name" value="HAMP"/>
    <property type="match status" value="1"/>
</dbReference>
<feature type="domain" description="EAL" evidence="2">
    <location>
        <begin position="692"/>
        <end position="945"/>
    </location>
</feature>
<dbReference type="InterPro" id="IPR043128">
    <property type="entry name" value="Rev_trsase/Diguanyl_cyclase"/>
</dbReference>
<dbReference type="PANTHER" id="PTHR44757:SF2">
    <property type="entry name" value="BIOFILM ARCHITECTURE MAINTENANCE PROTEIN MBAA"/>
    <property type="match status" value="1"/>
</dbReference>
<evidence type="ECO:0000313" key="6">
    <source>
        <dbReference type="Proteomes" id="UP000776983"/>
    </source>
</evidence>
<accession>A0ABS8CEN3</accession>
<reference evidence="5 6" key="1">
    <citation type="submission" date="2020-07" db="EMBL/GenBank/DDBJ databases">
        <title>Pusillimonas sp. nov., isolated from poultry manure in Taiwan.</title>
        <authorList>
            <person name="Lin S.-Y."/>
            <person name="Tang Y.-S."/>
            <person name="Young C.-C."/>
        </authorList>
    </citation>
    <scope>NUCLEOTIDE SEQUENCE [LARGE SCALE GENOMIC DNA]</scope>
    <source>
        <strain evidence="5 6">CC-YST705</strain>
    </source>
</reference>
<evidence type="ECO:0000256" key="1">
    <source>
        <dbReference type="SAM" id="Phobius"/>
    </source>
</evidence>
<dbReference type="SUPFAM" id="SSF141868">
    <property type="entry name" value="EAL domain-like"/>
    <property type="match status" value="1"/>
</dbReference>
<dbReference type="Gene3D" id="3.30.450.20">
    <property type="entry name" value="PAS domain"/>
    <property type="match status" value="1"/>
</dbReference>
<dbReference type="Pfam" id="PF13185">
    <property type="entry name" value="GAF_2"/>
    <property type="match status" value="1"/>
</dbReference>
<dbReference type="Gene3D" id="6.10.340.10">
    <property type="match status" value="1"/>
</dbReference>
<dbReference type="Gene3D" id="3.20.20.450">
    <property type="entry name" value="EAL domain"/>
    <property type="match status" value="1"/>
</dbReference>
<dbReference type="SUPFAM" id="SSF158472">
    <property type="entry name" value="HAMP domain-like"/>
    <property type="match status" value="1"/>
</dbReference>
<feature type="domain" description="HAMP" evidence="3">
    <location>
        <begin position="290"/>
        <end position="343"/>
    </location>
</feature>
<dbReference type="Gene3D" id="3.30.70.270">
    <property type="match status" value="1"/>
</dbReference>
<name>A0ABS8CEN3_9BURK</name>
<dbReference type="SUPFAM" id="SSF55781">
    <property type="entry name" value="GAF domain-like"/>
    <property type="match status" value="1"/>
</dbReference>
<dbReference type="SMART" id="SM00065">
    <property type="entry name" value="GAF"/>
    <property type="match status" value="1"/>
</dbReference>
<evidence type="ECO:0000313" key="5">
    <source>
        <dbReference type="EMBL" id="MCB5364501.1"/>
    </source>
</evidence>
<dbReference type="InterPro" id="IPR029787">
    <property type="entry name" value="Nucleotide_cyclase"/>
</dbReference>
<dbReference type="Pfam" id="PF00990">
    <property type="entry name" value="GGDEF"/>
    <property type="match status" value="1"/>
</dbReference>
<feature type="domain" description="GGDEF" evidence="4">
    <location>
        <begin position="552"/>
        <end position="685"/>
    </location>
</feature>
<sequence length="947" mass="106784">MICAAVAPTFIGLCVYLFQQHDYLIELTRSNAQHFVRLVAQEERQLLYRTESILRTTYLTAAVRNKNKAECNTYLAALLEQHPSYLNFGVLSPSGELLCSGLPAVDQGMADRLYTQQAKSEPGIVVSQFLIGKISQRPTIVTALGFRNEKDELQSILYASMDVSVLGRGSTLRTLPSEARLDILDRNGIVLRTIPDNGLTGQPLNEMALTDRLAKSRHGGSFIHEHTDGEWLVSYEPAGPAHDPHALTIIYRHPTDAIFRDVNRAFWIGCLLTALLTFVAVALGWLGIQGVVGRPLKKLTEAVRQLAQRRFDTRTAHTLHSKEFNEIGRRFDEMAQELALQEHQWALSIDRQRGQNRILRMIAQNLSLDATLNALTQLLHSLSGQSNACIILLDTTGKRIETCFAPTLPDSFLGPMKQRITDWRVSPFESVISRRQLVVVPDISADPCWQPYKQLARQHQLNSCWMHPILAPDGNILGCLAIYRPTPHVPDSEDLRLSEMVTELASMAIEHRRQYDALRYQSRYDPLTGLINRNVLDRHLKHAVRQASKNSTRLFVMLVELDGFKEINLTLGHHVGDELLRQVAQRIQSLYGTISDVARSGSNEFALLLPEPRSQSPIDDVVKSLLEEIRRPFMLDGVQVSISASIGIAIYPESSTDPSDLLRHADSAMQLAKQEGRGHAFYKPAKRAESNRILLLSELRHALNHDQFVLHYQPKIHLPDGRVTGFEALLRWRHPEHGLMPPAEFITAIEFSDLIHPVTLWVLENAVEQCKAWQVQGFDISIAVNISARNLVNVELPERLREVLERHKLAPASLELEITESAIMRDPGRALDVLERIHQIGVRIAIDDFGTGHSSLAYLQKLPVDNLKIDRSFIKEMLQSNETMTIVTSIIALAHYLQINVTAEGVENNDILRRVSRMRCDYAQGYQIARPMPAEDVGPWLDKHLPR</sequence>
<gene>
    <name evidence="5" type="ORF">H0484_12170</name>
</gene>
<dbReference type="InterPro" id="IPR001633">
    <property type="entry name" value="EAL_dom"/>
</dbReference>
<dbReference type="SMART" id="SM00267">
    <property type="entry name" value="GGDEF"/>
    <property type="match status" value="1"/>
</dbReference>
<dbReference type="InterPro" id="IPR035919">
    <property type="entry name" value="EAL_sf"/>
</dbReference>
<dbReference type="SUPFAM" id="SSF55073">
    <property type="entry name" value="Nucleotide cyclase"/>
    <property type="match status" value="1"/>
</dbReference>
<dbReference type="CDD" id="cd12914">
    <property type="entry name" value="PDC1_DGC_like"/>
    <property type="match status" value="1"/>
</dbReference>
<dbReference type="PROSITE" id="PS50883">
    <property type="entry name" value="EAL"/>
    <property type="match status" value="1"/>
</dbReference>